<gene>
    <name evidence="8" type="ORF">GCM10009606_26900</name>
</gene>
<dbReference type="InterPro" id="IPR023302">
    <property type="entry name" value="Pept_S9A_N"/>
</dbReference>
<accession>A0ABP4EYF4</accession>
<feature type="region of interest" description="Disordered" evidence="5">
    <location>
        <begin position="1"/>
        <end position="24"/>
    </location>
</feature>
<dbReference type="SUPFAM" id="SSF50993">
    <property type="entry name" value="Peptidase/esterase 'gauge' domain"/>
    <property type="match status" value="1"/>
</dbReference>
<dbReference type="Pfam" id="PF02897">
    <property type="entry name" value="Peptidase_S9_N"/>
    <property type="match status" value="1"/>
</dbReference>
<evidence type="ECO:0000313" key="9">
    <source>
        <dbReference type="Proteomes" id="UP001499979"/>
    </source>
</evidence>
<feature type="domain" description="Peptidase S9 prolyl oligopeptidase catalytic" evidence="6">
    <location>
        <begin position="479"/>
        <end position="687"/>
    </location>
</feature>
<keyword evidence="9" id="KW-1185">Reference proteome</keyword>
<dbReference type="SUPFAM" id="SSF53474">
    <property type="entry name" value="alpha/beta-Hydrolases"/>
    <property type="match status" value="1"/>
</dbReference>
<organism evidence="8 9">
    <name type="scientific">Nocardioides aquiterrae</name>
    <dbReference type="NCBI Taxonomy" id="203799"/>
    <lineage>
        <taxon>Bacteria</taxon>
        <taxon>Bacillati</taxon>
        <taxon>Actinomycetota</taxon>
        <taxon>Actinomycetes</taxon>
        <taxon>Propionibacteriales</taxon>
        <taxon>Nocardioidaceae</taxon>
        <taxon>Nocardioides</taxon>
    </lineage>
</organism>
<evidence type="ECO:0000256" key="2">
    <source>
        <dbReference type="ARBA" id="ARBA00022670"/>
    </source>
</evidence>
<dbReference type="InterPro" id="IPR029058">
    <property type="entry name" value="AB_hydrolase_fold"/>
</dbReference>
<proteinExistence type="inferred from homology"/>
<dbReference type="Pfam" id="PF00326">
    <property type="entry name" value="Peptidase_S9"/>
    <property type="match status" value="1"/>
</dbReference>
<dbReference type="PANTHER" id="PTHR11757:SF19">
    <property type="entry name" value="PROLYL ENDOPEPTIDASE-LIKE"/>
    <property type="match status" value="1"/>
</dbReference>
<dbReference type="PRINTS" id="PR00862">
    <property type="entry name" value="PROLIGOPTASE"/>
</dbReference>
<dbReference type="InterPro" id="IPR051543">
    <property type="entry name" value="Serine_Peptidase_S9A"/>
</dbReference>
<evidence type="ECO:0000256" key="1">
    <source>
        <dbReference type="ARBA" id="ARBA00005228"/>
    </source>
</evidence>
<dbReference type="Gene3D" id="3.40.50.1820">
    <property type="entry name" value="alpha/beta hydrolase"/>
    <property type="match status" value="1"/>
</dbReference>
<dbReference type="EMBL" id="BAAAJE010000014">
    <property type="protein sequence ID" value="GAA1146594.1"/>
    <property type="molecule type" value="Genomic_DNA"/>
</dbReference>
<keyword evidence="2" id="KW-0645">Protease</keyword>
<dbReference type="Proteomes" id="UP001499979">
    <property type="component" value="Unassembled WGS sequence"/>
</dbReference>
<feature type="compositionally biased region" description="Basic and acidic residues" evidence="5">
    <location>
        <begin position="7"/>
        <end position="20"/>
    </location>
</feature>
<comment type="similarity">
    <text evidence="1">Belongs to the peptidase S9A family.</text>
</comment>
<evidence type="ECO:0000256" key="3">
    <source>
        <dbReference type="ARBA" id="ARBA00022801"/>
    </source>
</evidence>
<evidence type="ECO:0000259" key="6">
    <source>
        <dbReference type="Pfam" id="PF00326"/>
    </source>
</evidence>
<feature type="domain" description="Peptidase S9A N-terminal" evidence="7">
    <location>
        <begin position="4"/>
        <end position="362"/>
    </location>
</feature>
<evidence type="ECO:0000256" key="4">
    <source>
        <dbReference type="ARBA" id="ARBA00022825"/>
    </source>
</evidence>
<keyword evidence="4" id="KW-0720">Serine protease</keyword>
<evidence type="ECO:0000259" key="7">
    <source>
        <dbReference type="Pfam" id="PF02897"/>
    </source>
</evidence>
<dbReference type="PANTHER" id="PTHR11757">
    <property type="entry name" value="PROTEASE FAMILY S9A OLIGOPEPTIDASE"/>
    <property type="match status" value="1"/>
</dbReference>
<keyword evidence="3" id="KW-0378">Hydrolase</keyword>
<reference evidence="9" key="1">
    <citation type="journal article" date="2019" name="Int. J. Syst. Evol. Microbiol.">
        <title>The Global Catalogue of Microorganisms (GCM) 10K type strain sequencing project: providing services to taxonomists for standard genome sequencing and annotation.</title>
        <authorList>
            <consortium name="The Broad Institute Genomics Platform"/>
            <consortium name="The Broad Institute Genome Sequencing Center for Infectious Disease"/>
            <person name="Wu L."/>
            <person name="Ma J."/>
        </authorList>
    </citation>
    <scope>NUCLEOTIDE SEQUENCE [LARGE SCALE GENOMIC DNA]</scope>
    <source>
        <strain evidence="9">JCM 11813</strain>
    </source>
</reference>
<sequence length="690" mass="76752">MTQPPVADREPFEHREHGVPRPDPYAWMAAGGDALTGHLRAERTYYDSACAHLDSLVSTLRAEMVARLPESDLSARWRRTRYAYYTAARTGSDYADLMRETVGSATESEPDHAPEVVLDVESLATDPDRGTGYLDLGVTVVSPSEDLLAYSFDRDGDEVYELRFRDLRTGADLDEVVPRSYYSGAWSADSAWFLYTVHDEQYRPFQVWRHRVGTPVADDVLVLEEPDERFEVQVRGTRSGDCLVLWSESNTTSECWVVDAHDVTRGPWSVGGRRAGVRYHAEHRRRADGGGDLLVVTDDGAVEGRLMTAPVPDGADQDASVWVEARPESPDETLVRADAFAAGVLLTVRTGGHRELVLVPHDDLRAGSQRVEADLLRSPRYDGPVTVLEESWLRPGVARTWDLGTGVLETVWEQEAPGHDPERYVSERRTFPSADGTLVPATILRHRDTPLDGSAPALLYGYGSYGAVDEPTWDPALPSLLDRGVVWVYAHNRGGGEMGRRWYLDGKLEHKQHTFDDHVAVADGLARDGLVDPDRIATRGLSAGGLLQGAVFSQRPDRWRAVVAEVPFVDVVTTMFDASIPLTVTEWDEWGDPRRKDDFDWLLAYSPYDNPPPAGGRPDLLVTGALHDPRVMVHEPAKWVARLRETDPDWSPRCLFRVETGAGAHTGPSGRFGHLAYEAEVYAWILDRLS</sequence>
<protein>
    <submittedName>
        <fullName evidence="8">S9 family peptidase</fullName>
    </submittedName>
</protein>
<comment type="caution">
    <text evidence="8">The sequence shown here is derived from an EMBL/GenBank/DDBJ whole genome shotgun (WGS) entry which is preliminary data.</text>
</comment>
<dbReference type="InterPro" id="IPR001375">
    <property type="entry name" value="Peptidase_S9_cat"/>
</dbReference>
<dbReference type="Gene3D" id="2.130.10.120">
    <property type="entry name" value="Prolyl oligopeptidase, N-terminal domain"/>
    <property type="match status" value="1"/>
</dbReference>
<dbReference type="RefSeq" id="WP_343908084.1">
    <property type="nucleotide sequence ID" value="NZ_BAAAJE010000014.1"/>
</dbReference>
<name>A0ABP4EYF4_9ACTN</name>
<evidence type="ECO:0000313" key="8">
    <source>
        <dbReference type="EMBL" id="GAA1146594.1"/>
    </source>
</evidence>
<dbReference type="InterPro" id="IPR002470">
    <property type="entry name" value="Peptidase_S9A"/>
</dbReference>
<evidence type="ECO:0000256" key="5">
    <source>
        <dbReference type="SAM" id="MobiDB-lite"/>
    </source>
</evidence>